<reference evidence="3 4" key="1">
    <citation type="journal article" date="2016" name="Int. J. Syst. Evol. Microbiol.">
        <title>Lysobacter erysipheiresistens sp. nov., an antagonist of powdery mildew, isolated from tobacco-cultivated soil.</title>
        <authorList>
            <person name="Xie B."/>
            <person name="Li T."/>
            <person name="Lin X."/>
            <person name="Wang C.J."/>
            <person name="Chen Y.J."/>
            <person name="Liu W.J."/>
            <person name="Zhao Z.W."/>
        </authorList>
    </citation>
    <scope>NUCLEOTIDE SEQUENCE [LARGE SCALE GENOMIC DNA]</scope>
    <source>
        <strain evidence="3 4">RS-LYSO-3</strain>
    </source>
</reference>
<sequence length="177" mass="18104">MAIWKETTPSKSSPSPEAAQFDPAPIRDISPPAPTPAPSSAPQRASDPQLKESLIAADLTIEGKIEGTGHVRIAGKFNGDVNVQGNLTIETGAKLTGGVRAQKVIVAGELEGNIESAQKVEVLESGALIGDVKAGSLTVAAGSRMRGQVEFGWGDKHSGKHADKSAGSNKAGTDDAA</sequence>
<dbReference type="Pfam" id="PF04519">
    <property type="entry name" value="Bactofilin"/>
    <property type="match status" value="1"/>
</dbReference>
<feature type="compositionally biased region" description="Basic and acidic residues" evidence="2">
    <location>
        <begin position="153"/>
        <end position="164"/>
    </location>
</feature>
<proteinExistence type="inferred from homology"/>
<evidence type="ECO:0000313" key="3">
    <source>
        <dbReference type="EMBL" id="MEG3183159.1"/>
    </source>
</evidence>
<comment type="caution">
    <text evidence="3">The sequence shown here is derived from an EMBL/GenBank/DDBJ whole genome shotgun (WGS) entry which is preliminary data.</text>
</comment>
<evidence type="ECO:0000256" key="2">
    <source>
        <dbReference type="SAM" id="MobiDB-lite"/>
    </source>
</evidence>
<dbReference type="PANTHER" id="PTHR35024">
    <property type="entry name" value="HYPOTHETICAL CYTOSOLIC PROTEIN"/>
    <property type="match status" value="1"/>
</dbReference>
<accession>A0ABU7YW39</accession>
<dbReference type="InterPro" id="IPR007607">
    <property type="entry name" value="BacA/B"/>
</dbReference>
<dbReference type="Proteomes" id="UP001355056">
    <property type="component" value="Unassembled WGS sequence"/>
</dbReference>
<organism evidence="3 4">
    <name type="scientific">Novilysobacter erysipheiresistens</name>
    <dbReference type="NCBI Taxonomy" id="1749332"/>
    <lineage>
        <taxon>Bacteria</taxon>
        <taxon>Pseudomonadati</taxon>
        <taxon>Pseudomonadota</taxon>
        <taxon>Gammaproteobacteria</taxon>
        <taxon>Lysobacterales</taxon>
        <taxon>Lysobacteraceae</taxon>
        <taxon>Novilysobacter</taxon>
    </lineage>
</organism>
<dbReference type="EMBL" id="JAXGFP010000002">
    <property type="protein sequence ID" value="MEG3183159.1"/>
    <property type="molecule type" value="Genomic_DNA"/>
</dbReference>
<protein>
    <submittedName>
        <fullName evidence="3">Polymer-forming cytoskeletal protein</fullName>
    </submittedName>
</protein>
<feature type="region of interest" description="Disordered" evidence="2">
    <location>
        <begin position="151"/>
        <end position="177"/>
    </location>
</feature>
<feature type="region of interest" description="Disordered" evidence="2">
    <location>
        <begin position="1"/>
        <end position="51"/>
    </location>
</feature>
<evidence type="ECO:0000313" key="4">
    <source>
        <dbReference type="Proteomes" id="UP001355056"/>
    </source>
</evidence>
<comment type="similarity">
    <text evidence="1">Belongs to the bactofilin family.</text>
</comment>
<evidence type="ECO:0000256" key="1">
    <source>
        <dbReference type="ARBA" id="ARBA00044755"/>
    </source>
</evidence>
<feature type="compositionally biased region" description="Low complexity" evidence="2">
    <location>
        <begin position="1"/>
        <end position="19"/>
    </location>
</feature>
<dbReference type="PANTHER" id="PTHR35024:SF4">
    <property type="entry name" value="POLYMER-FORMING CYTOSKELETAL PROTEIN"/>
    <property type="match status" value="1"/>
</dbReference>
<name>A0ABU7YW39_9GAMM</name>
<dbReference type="RefSeq" id="WP_332614920.1">
    <property type="nucleotide sequence ID" value="NZ_JAXGFP010000002.1"/>
</dbReference>
<gene>
    <name evidence="3" type="ORF">SNE34_03915</name>
</gene>
<keyword evidence="4" id="KW-1185">Reference proteome</keyword>